<evidence type="ECO:0000313" key="2">
    <source>
        <dbReference type="EMBL" id="KAG0448180.1"/>
    </source>
</evidence>
<dbReference type="InterPro" id="IPR037136">
    <property type="entry name" value="RNA3'_phos_cyclase_dom_sf"/>
</dbReference>
<dbReference type="InterPro" id="IPR023797">
    <property type="entry name" value="RNA3'_phos_cyclase_dom"/>
</dbReference>
<dbReference type="EMBL" id="JADCNM010000340">
    <property type="protein sequence ID" value="KAG0448180.1"/>
    <property type="molecule type" value="Genomic_DNA"/>
</dbReference>
<dbReference type="GO" id="GO:0004521">
    <property type="term" value="F:RNA endonuclease activity"/>
    <property type="evidence" value="ECO:0007669"/>
    <property type="project" value="TreeGrafter"/>
</dbReference>
<dbReference type="InterPro" id="IPR000228">
    <property type="entry name" value="RNA3'_term_phos_cyc"/>
</dbReference>
<dbReference type="InterPro" id="IPR013792">
    <property type="entry name" value="RNA3'P_cycl/enolpyr_Trfase_a/b"/>
</dbReference>
<proteinExistence type="predicted"/>
<reference evidence="4 5" key="1">
    <citation type="journal article" date="2020" name="Nat. Food">
        <title>A phased Vanilla planifolia genome enables genetic improvement of flavour and production.</title>
        <authorList>
            <person name="Hasing T."/>
            <person name="Tang H."/>
            <person name="Brym M."/>
            <person name="Khazi F."/>
            <person name="Huang T."/>
            <person name="Chambers A.H."/>
        </authorList>
    </citation>
    <scope>NUCLEOTIDE SEQUENCE [LARGE SCALE GENOMIC DNA]</scope>
    <source>
        <tissue evidence="2">Leaf</tissue>
    </source>
</reference>
<dbReference type="SUPFAM" id="SSF55205">
    <property type="entry name" value="EPT/RTPC-like"/>
    <property type="match status" value="1"/>
</dbReference>
<feature type="domain" description="RNA 3'-terminal phosphate cyclase" evidence="1">
    <location>
        <begin position="36"/>
        <end position="87"/>
    </location>
</feature>
<dbReference type="PANTHER" id="PTHR11096:SF1">
    <property type="entry name" value="RNA 3'-TERMINAL PHOSPHATE CYCLASE-LIKE PROTEIN"/>
    <property type="match status" value="1"/>
</dbReference>
<keyword evidence="4" id="KW-1185">Reference proteome</keyword>
<evidence type="ECO:0000259" key="1">
    <source>
        <dbReference type="Pfam" id="PF01137"/>
    </source>
</evidence>
<dbReference type="PANTHER" id="PTHR11096">
    <property type="entry name" value="RNA 3' TERMINAL PHOSPHATE CYCLASE"/>
    <property type="match status" value="1"/>
</dbReference>
<sequence>MRAMKASVEVSLRRWASRIRRPATVEDGTREASSMKLKGSQFLRQRLLHSTLTATPIIIKDIRAEDTSPGLRLYEISLLRLLEKISDD</sequence>
<dbReference type="OrthoDB" id="784542at2759"/>
<dbReference type="Proteomes" id="UP000636800">
    <property type="component" value="Unassembled WGS sequence"/>
</dbReference>
<name>A0A835U545_VANPL</name>
<dbReference type="GO" id="GO:0000479">
    <property type="term" value="P:endonucleolytic cleavage of tricistronic rRNA transcript (SSU-rRNA, 5.8S rRNA, LSU-rRNA)"/>
    <property type="evidence" value="ECO:0007669"/>
    <property type="project" value="TreeGrafter"/>
</dbReference>
<evidence type="ECO:0000313" key="5">
    <source>
        <dbReference type="Proteomes" id="UP000639772"/>
    </source>
</evidence>
<dbReference type="Proteomes" id="UP000639772">
    <property type="component" value="Unassembled WGS sequence"/>
</dbReference>
<gene>
    <name evidence="3" type="ORF">HPP92_027916</name>
    <name evidence="2" type="ORF">HPP92_027953</name>
</gene>
<evidence type="ECO:0000313" key="3">
    <source>
        <dbReference type="EMBL" id="KAG0448297.1"/>
    </source>
</evidence>
<accession>A0A835U545</accession>
<comment type="caution">
    <text evidence="2">The sequence shown here is derived from an EMBL/GenBank/DDBJ whole genome shotgun (WGS) entry which is preliminary data.</text>
</comment>
<dbReference type="EMBL" id="JADCNL010000339">
    <property type="protein sequence ID" value="KAG0448297.1"/>
    <property type="molecule type" value="Genomic_DNA"/>
</dbReference>
<dbReference type="Pfam" id="PF01137">
    <property type="entry name" value="RTC"/>
    <property type="match status" value="1"/>
</dbReference>
<organism evidence="2 5">
    <name type="scientific">Vanilla planifolia</name>
    <name type="common">Vanilla</name>
    <dbReference type="NCBI Taxonomy" id="51239"/>
    <lineage>
        <taxon>Eukaryota</taxon>
        <taxon>Viridiplantae</taxon>
        <taxon>Streptophyta</taxon>
        <taxon>Embryophyta</taxon>
        <taxon>Tracheophyta</taxon>
        <taxon>Spermatophyta</taxon>
        <taxon>Magnoliopsida</taxon>
        <taxon>Liliopsida</taxon>
        <taxon>Asparagales</taxon>
        <taxon>Orchidaceae</taxon>
        <taxon>Vanilloideae</taxon>
        <taxon>Vanilleae</taxon>
        <taxon>Vanilla</taxon>
    </lineage>
</organism>
<dbReference type="AlphaFoldDB" id="A0A835U545"/>
<evidence type="ECO:0000313" key="4">
    <source>
        <dbReference type="Proteomes" id="UP000636800"/>
    </source>
</evidence>
<dbReference type="GO" id="GO:0005730">
    <property type="term" value="C:nucleolus"/>
    <property type="evidence" value="ECO:0007669"/>
    <property type="project" value="TreeGrafter"/>
</dbReference>
<protein>
    <recommendedName>
        <fullName evidence="1">RNA 3'-terminal phosphate cyclase domain-containing protein</fullName>
    </recommendedName>
</protein>
<dbReference type="Gene3D" id="3.65.10.20">
    <property type="entry name" value="RNA 3'-terminal phosphate cyclase domain"/>
    <property type="match status" value="1"/>
</dbReference>